<dbReference type="InterPro" id="IPR015424">
    <property type="entry name" value="PyrdxlP-dep_Trfase"/>
</dbReference>
<dbReference type="Pfam" id="PF00155">
    <property type="entry name" value="Aminotran_1_2"/>
    <property type="match status" value="1"/>
</dbReference>
<dbReference type="EMBL" id="BART01036072">
    <property type="protein sequence ID" value="GAH07296.1"/>
    <property type="molecule type" value="Genomic_DNA"/>
</dbReference>
<gene>
    <name evidence="2" type="ORF">S01H4_60989</name>
</gene>
<organism evidence="2">
    <name type="scientific">marine sediment metagenome</name>
    <dbReference type="NCBI Taxonomy" id="412755"/>
    <lineage>
        <taxon>unclassified sequences</taxon>
        <taxon>metagenomes</taxon>
        <taxon>ecological metagenomes</taxon>
    </lineage>
</organism>
<name>X1CG64_9ZZZZ</name>
<dbReference type="GO" id="GO:0030170">
    <property type="term" value="F:pyridoxal phosphate binding"/>
    <property type="evidence" value="ECO:0007669"/>
    <property type="project" value="InterPro"/>
</dbReference>
<reference evidence="2" key="1">
    <citation type="journal article" date="2014" name="Front. Microbiol.">
        <title>High frequency of phylogenetically diverse reductive dehalogenase-homologous genes in deep subseafloor sedimentary metagenomes.</title>
        <authorList>
            <person name="Kawai M."/>
            <person name="Futagami T."/>
            <person name="Toyoda A."/>
            <person name="Takaki Y."/>
            <person name="Nishi S."/>
            <person name="Hori S."/>
            <person name="Arai W."/>
            <person name="Tsubouchi T."/>
            <person name="Morono Y."/>
            <person name="Uchiyama I."/>
            <person name="Ito T."/>
            <person name="Fujiyama A."/>
            <person name="Inagaki F."/>
            <person name="Takami H."/>
        </authorList>
    </citation>
    <scope>NUCLEOTIDE SEQUENCE</scope>
    <source>
        <strain evidence="2">Expedition CK06-06</strain>
    </source>
</reference>
<dbReference type="CDD" id="cd00609">
    <property type="entry name" value="AAT_like"/>
    <property type="match status" value="1"/>
</dbReference>
<sequence length="118" mass="13146">VLNIPNNPTGAVINEVQLKTILKWAEEQDFYVLCDEVYHELELIKGVVPPYGRSLSKKAISVGSMSKAYGLSGLRLGWIVGPKEIVQKCWEGKDYTTISNTPLSDFLATLFLLLPNYS</sequence>
<dbReference type="Gene3D" id="3.40.640.10">
    <property type="entry name" value="Type I PLP-dependent aspartate aminotransferase-like (Major domain)"/>
    <property type="match status" value="1"/>
</dbReference>
<evidence type="ECO:0000313" key="2">
    <source>
        <dbReference type="EMBL" id="GAH07296.1"/>
    </source>
</evidence>
<dbReference type="PROSITE" id="PS00105">
    <property type="entry name" value="AA_TRANSFER_CLASS_1"/>
    <property type="match status" value="1"/>
</dbReference>
<evidence type="ECO:0000259" key="1">
    <source>
        <dbReference type="Pfam" id="PF00155"/>
    </source>
</evidence>
<proteinExistence type="predicted"/>
<dbReference type="InterPro" id="IPR004839">
    <property type="entry name" value="Aminotransferase_I/II_large"/>
</dbReference>
<dbReference type="InterPro" id="IPR004838">
    <property type="entry name" value="NHTrfase_class1_PyrdxlP-BS"/>
</dbReference>
<dbReference type="InterPro" id="IPR015421">
    <property type="entry name" value="PyrdxlP-dep_Trfase_major"/>
</dbReference>
<feature type="non-terminal residue" evidence="2">
    <location>
        <position position="1"/>
    </location>
</feature>
<protein>
    <recommendedName>
        <fullName evidence="1">Aminotransferase class I/classII large domain-containing protein</fullName>
    </recommendedName>
</protein>
<comment type="caution">
    <text evidence="2">The sequence shown here is derived from an EMBL/GenBank/DDBJ whole genome shotgun (WGS) entry which is preliminary data.</text>
</comment>
<dbReference type="PANTHER" id="PTHR43510">
    <property type="entry name" value="AMINOTRANSFERASE FUNCTION, HYPOTHETICAL (EUROFUNG)"/>
    <property type="match status" value="1"/>
</dbReference>
<accession>X1CG64</accession>
<feature type="domain" description="Aminotransferase class I/classII large" evidence="1">
    <location>
        <begin position="2"/>
        <end position="107"/>
    </location>
</feature>
<dbReference type="SUPFAM" id="SSF53383">
    <property type="entry name" value="PLP-dependent transferases"/>
    <property type="match status" value="1"/>
</dbReference>
<dbReference type="AlphaFoldDB" id="X1CG64"/>
<dbReference type="PANTHER" id="PTHR43510:SF1">
    <property type="entry name" value="AMINOTRANSFERASE FUNCTION, HYPOTHETICAL (EUROFUNG)"/>
    <property type="match status" value="1"/>
</dbReference>
<dbReference type="GO" id="GO:0003824">
    <property type="term" value="F:catalytic activity"/>
    <property type="evidence" value="ECO:0007669"/>
    <property type="project" value="InterPro"/>
</dbReference>